<feature type="region of interest" description="Disordered" evidence="4">
    <location>
        <begin position="377"/>
        <end position="410"/>
    </location>
</feature>
<dbReference type="CDD" id="cd01949">
    <property type="entry name" value="GGDEF"/>
    <property type="match status" value="1"/>
</dbReference>
<dbReference type="AlphaFoldDB" id="A0A0R0AK94"/>
<keyword evidence="5" id="KW-0812">Transmembrane</keyword>
<dbReference type="SUPFAM" id="SSF55073">
    <property type="entry name" value="Nucleotide cyclase"/>
    <property type="match status" value="1"/>
</dbReference>
<protein>
    <recommendedName>
        <fullName evidence="2">diguanylate cyclase</fullName>
        <ecNumber evidence="2">2.7.7.65</ecNumber>
    </recommendedName>
</protein>
<dbReference type="NCBIfam" id="TIGR00254">
    <property type="entry name" value="GGDEF"/>
    <property type="match status" value="1"/>
</dbReference>
<evidence type="ECO:0000256" key="1">
    <source>
        <dbReference type="ARBA" id="ARBA00001946"/>
    </source>
</evidence>
<evidence type="ECO:0000259" key="6">
    <source>
        <dbReference type="PROSITE" id="PS50887"/>
    </source>
</evidence>
<dbReference type="EMBL" id="LLXS01000025">
    <property type="protein sequence ID" value="KRG41585.1"/>
    <property type="molecule type" value="Genomic_DNA"/>
</dbReference>
<feature type="transmembrane region" description="Helical" evidence="5">
    <location>
        <begin position="96"/>
        <end position="114"/>
    </location>
</feature>
<dbReference type="PANTHER" id="PTHR45138">
    <property type="entry name" value="REGULATORY COMPONENTS OF SENSORY TRANSDUCTION SYSTEM"/>
    <property type="match status" value="1"/>
</dbReference>
<feature type="transmembrane region" description="Helical" evidence="5">
    <location>
        <begin position="120"/>
        <end position="141"/>
    </location>
</feature>
<dbReference type="PROSITE" id="PS50887">
    <property type="entry name" value="GGDEF"/>
    <property type="match status" value="1"/>
</dbReference>
<gene>
    <name evidence="7" type="ORF">ARC78_10970</name>
</gene>
<feature type="transmembrane region" description="Helical" evidence="5">
    <location>
        <begin position="190"/>
        <end position="212"/>
    </location>
</feature>
<name>A0A0R0AK94_9GAMM</name>
<dbReference type="Gene3D" id="3.30.70.270">
    <property type="match status" value="1"/>
</dbReference>
<feature type="transmembrane region" description="Helical" evidence="5">
    <location>
        <begin position="153"/>
        <end position="178"/>
    </location>
</feature>
<feature type="transmembrane region" description="Helical" evidence="5">
    <location>
        <begin position="36"/>
        <end position="56"/>
    </location>
</feature>
<organism evidence="7 8">
    <name type="scientific">Stenotrophomonas pictorum JCM 9942</name>
    <dbReference type="NCBI Taxonomy" id="1236960"/>
    <lineage>
        <taxon>Bacteria</taxon>
        <taxon>Pseudomonadati</taxon>
        <taxon>Pseudomonadota</taxon>
        <taxon>Gammaproteobacteria</taxon>
        <taxon>Lysobacterales</taxon>
        <taxon>Lysobacteraceae</taxon>
        <taxon>Stenotrophomonas</taxon>
    </lineage>
</organism>
<evidence type="ECO:0000313" key="8">
    <source>
        <dbReference type="Proteomes" id="UP000050836"/>
    </source>
</evidence>
<dbReference type="FunFam" id="3.30.70.270:FF:000001">
    <property type="entry name" value="Diguanylate cyclase domain protein"/>
    <property type="match status" value="1"/>
</dbReference>
<dbReference type="GO" id="GO:0052621">
    <property type="term" value="F:diguanylate cyclase activity"/>
    <property type="evidence" value="ECO:0007669"/>
    <property type="project" value="UniProtKB-EC"/>
</dbReference>
<dbReference type="GO" id="GO:0043709">
    <property type="term" value="P:cell adhesion involved in single-species biofilm formation"/>
    <property type="evidence" value="ECO:0007669"/>
    <property type="project" value="TreeGrafter"/>
</dbReference>
<evidence type="ECO:0000256" key="5">
    <source>
        <dbReference type="SAM" id="Phobius"/>
    </source>
</evidence>
<dbReference type="EC" id="2.7.7.65" evidence="2"/>
<dbReference type="InterPro" id="IPR000160">
    <property type="entry name" value="GGDEF_dom"/>
</dbReference>
<accession>A0A0R0AK94</accession>
<reference evidence="7 8" key="1">
    <citation type="submission" date="2015-10" db="EMBL/GenBank/DDBJ databases">
        <title>Genome sequencing and analysis of members of genus Stenotrophomonas.</title>
        <authorList>
            <person name="Patil P.P."/>
            <person name="Midha S."/>
            <person name="Patil P.B."/>
        </authorList>
    </citation>
    <scope>NUCLEOTIDE SEQUENCE [LARGE SCALE GENOMIC DNA]</scope>
    <source>
        <strain evidence="7 8">JCM 9942</strain>
    </source>
</reference>
<sequence>MSATAEQYFPLVVPATSLLLGLALLAGWRSVRGHRYLLWLAAGYMVTAVPLAAQILMDTPQLATWSVLTGALYCAGSWATAQGFALRSGSRVSARAALAVSLGTLLALLCFSRLNDVLGARIVFLNLGMGLLLALALPVLFGRDRADTLFERLLRRTYLLLVVYALLRPLLAGTLAGWFSSSGMPRSGLWLWMLAFNLLLNLWLLFLLLGGVAQQLMGELRHERNHDPLTLLLNRRAFFQIAHQRLQHGTAAHWALLACDVDHFKQVNDTWGHAVGDNVLRQVGALLQEMTRPDDLVARFGGEEFVVLLRCDDLPTATRIAERIRSGLSQMRCSPAKHTLTASFGVTLVAGAEDLESALERADQAVYRAKHEGRNRVVASPSPGAAGNICPTPSTAAVAQPDDAARKATR</sequence>
<dbReference type="InterPro" id="IPR050469">
    <property type="entry name" value="Diguanylate_Cyclase"/>
</dbReference>
<dbReference type="GO" id="GO:0005886">
    <property type="term" value="C:plasma membrane"/>
    <property type="evidence" value="ECO:0007669"/>
    <property type="project" value="TreeGrafter"/>
</dbReference>
<dbReference type="GO" id="GO:1902201">
    <property type="term" value="P:negative regulation of bacterial-type flagellum-dependent cell motility"/>
    <property type="evidence" value="ECO:0007669"/>
    <property type="project" value="TreeGrafter"/>
</dbReference>
<comment type="cofactor">
    <cofactor evidence="1">
        <name>Mg(2+)</name>
        <dbReference type="ChEBI" id="CHEBI:18420"/>
    </cofactor>
</comment>
<keyword evidence="5" id="KW-1133">Transmembrane helix</keyword>
<keyword evidence="5" id="KW-0472">Membrane</keyword>
<proteinExistence type="predicted"/>
<dbReference type="InterPro" id="IPR029787">
    <property type="entry name" value="Nucleotide_cyclase"/>
</dbReference>
<comment type="caution">
    <text evidence="7">The sequence shown here is derived from an EMBL/GenBank/DDBJ whole genome shotgun (WGS) entry which is preliminary data.</text>
</comment>
<dbReference type="InterPro" id="IPR043128">
    <property type="entry name" value="Rev_trsase/Diguanyl_cyclase"/>
</dbReference>
<keyword evidence="8" id="KW-1185">Reference proteome</keyword>
<evidence type="ECO:0000313" key="7">
    <source>
        <dbReference type="EMBL" id="KRG41585.1"/>
    </source>
</evidence>
<comment type="catalytic activity">
    <reaction evidence="3">
        <text>2 GTP = 3',3'-c-di-GMP + 2 diphosphate</text>
        <dbReference type="Rhea" id="RHEA:24898"/>
        <dbReference type="ChEBI" id="CHEBI:33019"/>
        <dbReference type="ChEBI" id="CHEBI:37565"/>
        <dbReference type="ChEBI" id="CHEBI:58805"/>
        <dbReference type="EC" id="2.7.7.65"/>
    </reaction>
</comment>
<dbReference type="Proteomes" id="UP000050836">
    <property type="component" value="Unassembled WGS sequence"/>
</dbReference>
<evidence type="ECO:0000256" key="4">
    <source>
        <dbReference type="SAM" id="MobiDB-lite"/>
    </source>
</evidence>
<dbReference type="SMART" id="SM00267">
    <property type="entry name" value="GGDEF"/>
    <property type="match status" value="1"/>
</dbReference>
<dbReference type="Pfam" id="PF00990">
    <property type="entry name" value="GGDEF"/>
    <property type="match status" value="1"/>
</dbReference>
<evidence type="ECO:0000256" key="2">
    <source>
        <dbReference type="ARBA" id="ARBA00012528"/>
    </source>
</evidence>
<dbReference type="PANTHER" id="PTHR45138:SF9">
    <property type="entry name" value="DIGUANYLATE CYCLASE DGCM-RELATED"/>
    <property type="match status" value="1"/>
</dbReference>
<feature type="transmembrane region" description="Helical" evidence="5">
    <location>
        <begin position="12"/>
        <end position="29"/>
    </location>
</feature>
<feature type="domain" description="GGDEF" evidence="6">
    <location>
        <begin position="252"/>
        <end position="382"/>
    </location>
</feature>
<feature type="transmembrane region" description="Helical" evidence="5">
    <location>
        <begin position="62"/>
        <end position="84"/>
    </location>
</feature>
<evidence type="ECO:0000256" key="3">
    <source>
        <dbReference type="ARBA" id="ARBA00034247"/>
    </source>
</evidence>
<dbReference type="RefSeq" id="WP_057506169.1">
    <property type="nucleotide sequence ID" value="NZ_LLXS01000025.1"/>
</dbReference>